<gene>
    <name evidence="2" type="ORF">GN331_03970</name>
</gene>
<name>A0A7C9LHS3_9GAMM</name>
<dbReference type="RefSeq" id="WP_156640508.1">
    <property type="nucleotide sequence ID" value="NZ_WOXT01000001.1"/>
</dbReference>
<accession>A0A7C9LHS3</accession>
<organism evidence="2 3">
    <name type="scientific">Noviluteimonas gilva</name>
    <dbReference type="NCBI Taxonomy" id="2682097"/>
    <lineage>
        <taxon>Bacteria</taxon>
        <taxon>Pseudomonadati</taxon>
        <taxon>Pseudomonadota</taxon>
        <taxon>Gammaproteobacteria</taxon>
        <taxon>Lysobacterales</taxon>
        <taxon>Lysobacteraceae</taxon>
        <taxon>Noviluteimonas</taxon>
    </lineage>
</organism>
<sequence>MPPNDNYSPDVLSALVKGLDNLGPESTALLYAAKPAIRNAIKRGVTSAAIRQEISRSAGIILSAEQFARLLERVDEDDEESKQGVLSQALAGRHNRSPPGSGPPCSRHHPPNASLCR</sequence>
<dbReference type="Proteomes" id="UP000479692">
    <property type="component" value="Unassembled WGS sequence"/>
</dbReference>
<protein>
    <submittedName>
        <fullName evidence="2">Uncharacterized protein</fullName>
    </submittedName>
</protein>
<comment type="caution">
    <text evidence="2">The sequence shown here is derived from an EMBL/GenBank/DDBJ whole genome shotgun (WGS) entry which is preliminary data.</text>
</comment>
<evidence type="ECO:0000313" key="3">
    <source>
        <dbReference type="Proteomes" id="UP000479692"/>
    </source>
</evidence>
<evidence type="ECO:0000256" key="1">
    <source>
        <dbReference type="SAM" id="MobiDB-lite"/>
    </source>
</evidence>
<evidence type="ECO:0000313" key="2">
    <source>
        <dbReference type="EMBL" id="MUV13359.1"/>
    </source>
</evidence>
<dbReference type="EMBL" id="WOXT01000001">
    <property type="protein sequence ID" value="MUV13359.1"/>
    <property type="molecule type" value="Genomic_DNA"/>
</dbReference>
<keyword evidence="3" id="KW-1185">Reference proteome</keyword>
<reference evidence="2 3" key="1">
    <citation type="submission" date="2019-12" db="EMBL/GenBank/DDBJ databases">
        <authorList>
            <person name="Xu J."/>
        </authorList>
    </citation>
    <scope>NUCLEOTIDE SEQUENCE [LARGE SCALE GENOMIC DNA]</scope>
    <source>
        <strain evidence="2 3">HX-5-24</strain>
    </source>
</reference>
<dbReference type="AlphaFoldDB" id="A0A7C9LHS3"/>
<proteinExistence type="predicted"/>
<feature type="region of interest" description="Disordered" evidence="1">
    <location>
        <begin position="74"/>
        <end position="117"/>
    </location>
</feature>